<evidence type="ECO:0000256" key="2">
    <source>
        <dbReference type="ARBA" id="ARBA00009765"/>
    </source>
</evidence>
<protein>
    <submittedName>
        <fullName evidence="13">Magnesium transporter CorA family protein</fullName>
    </submittedName>
</protein>
<dbReference type="CDD" id="cd12822">
    <property type="entry name" value="TmCorA-like"/>
    <property type="match status" value="1"/>
</dbReference>
<keyword evidence="9" id="KW-0406">Ion transport</keyword>
<feature type="transmembrane region" description="Helical" evidence="12">
    <location>
        <begin position="317"/>
        <end position="338"/>
    </location>
</feature>
<dbReference type="SUPFAM" id="SSF143865">
    <property type="entry name" value="CorA soluble domain-like"/>
    <property type="match status" value="1"/>
</dbReference>
<evidence type="ECO:0000313" key="14">
    <source>
        <dbReference type="Proteomes" id="UP001165267"/>
    </source>
</evidence>
<keyword evidence="11" id="KW-0175">Coiled coil</keyword>
<keyword evidence="7" id="KW-0862">Zinc</keyword>
<dbReference type="PANTHER" id="PTHR46494">
    <property type="entry name" value="CORA FAMILY METAL ION TRANSPORTER (EUROFUNG)"/>
    <property type="match status" value="1"/>
</dbReference>
<keyword evidence="14" id="KW-1185">Reference proteome</keyword>
<proteinExistence type="inferred from homology"/>
<dbReference type="PANTHER" id="PTHR46494:SF3">
    <property type="entry name" value="ZINC TRANSPORT PROTEIN ZNTB"/>
    <property type="match status" value="1"/>
</dbReference>
<comment type="caution">
    <text evidence="13">The sequence shown here is derived from an EMBL/GenBank/DDBJ whole genome shotgun (WGS) entry which is preliminary data.</text>
</comment>
<evidence type="ECO:0000256" key="3">
    <source>
        <dbReference type="ARBA" id="ARBA00022448"/>
    </source>
</evidence>
<evidence type="ECO:0000256" key="10">
    <source>
        <dbReference type="ARBA" id="ARBA00023136"/>
    </source>
</evidence>
<evidence type="ECO:0000313" key="13">
    <source>
        <dbReference type="EMBL" id="MCR2745956.1"/>
    </source>
</evidence>
<keyword evidence="4" id="KW-1003">Cell membrane</keyword>
<keyword evidence="5" id="KW-0997">Cell inner membrane</keyword>
<evidence type="ECO:0000256" key="6">
    <source>
        <dbReference type="ARBA" id="ARBA00022692"/>
    </source>
</evidence>
<comment type="subcellular location">
    <subcellularLocation>
        <location evidence="1">Cell membrane</location>
        <topology evidence="1">Multi-pass membrane protein</topology>
    </subcellularLocation>
</comment>
<dbReference type="Gene3D" id="3.30.460.20">
    <property type="entry name" value="CorA soluble domain-like"/>
    <property type="match status" value="1"/>
</dbReference>
<evidence type="ECO:0000256" key="4">
    <source>
        <dbReference type="ARBA" id="ARBA00022475"/>
    </source>
</evidence>
<dbReference type="Proteomes" id="UP001165267">
    <property type="component" value="Unassembled WGS sequence"/>
</dbReference>
<accession>A0ABT1XF99</accession>
<dbReference type="RefSeq" id="WP_257511181.1">
    <property type="nucleotide sequence ID" value="NZ_JANKHG010000014.1"/>
</dbReference>
<dbReference type="InterPro" id="IPR045861">
    <property type="entry name" value="CorA_cytoplasmic_dom"/>
</dbReference>
<dbReference type="Pfam" id="PF01544">
    <property type="entry name" value="CorA"/>
    <property type="match status" value="1"/>
</dbReference>
<evidence type="ECO:0000256" key="5">
    <source>
        <dbReference type="ARBA" id="ARBA00022519"/>
    </source>
</evidence>
<feature type="transmembrane region" description="Helical" evidence="12">
    <location>
        <begin position="280"/>
        <end position="305"/>
    </location>
</feature>
<evidence type="ECO:0000256" key="8">
    <source>
        <dbReference type="ARBA" id="ARBA00022989"/>
    </source>
</evidence>
<dbReference type="InterPro" id="IPR002523">
    <property type="entry name" value="MgTranspt_CorA/ZnTranspt_ZntB"/>
</dbReference>
<organism evidence="13 14">
    <name type="scientific">Limnobacter parvus</name>
    <dbReference type="NCBI Taxonomy" id="2939690"/>
    <lineage>
        <taxon>Bacteria</taxon>
        <taxon>Pseudomonadati</taxon>
        <taxon>Pseudomonadota</taxon>
        <taxon>Betaproteobacteria</taxon>
        <taxon>Burkholderiales</taxon>
        <taxon>Burkholderiaceae</taxon>
        <taxon>Limnobacter</taxon>
    </lineage>
</organism>
<dbReference type="EMBL" id="JANKHG010000014">
    <property type="protein sequence ID" value="MCR2745956.1"/>
    <property type="molecule type" value="Genomic_DNA"/>
</dbReference>
<keyword evidence="3" id="KW-0813">Transport</keyword>
<dbReference type="SUPFAM" id="SSF144083">
    <property type="entry name" value="Magnesium transport protein CorA, transmembrane region"/>
    <property type="match status" value="1"/>
</dbReference>
<keyword evidence="8 12" id="KW-1133">Transmembrane helix</keyword>
<comment type="similarity">
    <text evidence="2">Belongs to the CorA metal ion transporter (MIT) (TC 1.A.35) family.</text>
</comment>
<keyword evidence="10 12" id="KW-0472">Membrane</keyword>
<keyword evidence="6 12" id="KW-0812">Transmembrane</keyword>
<evidence type="ECO:0000256" key="1">
    <source>
        <dbReference type="ARBA" id="ARBA00004651"/>
    </source>
</evidence>
<evidence type="ECO:0000256" key="9">
    <source>
        <dbReference type="ARBA" id="ARBA00023065"/>
    </source>
</evidence>
<evidence type="ECO:0000256" key="11">
    <source>
        <dbReference type="SAM" id="Coils"/>
    </source>
</evidence>
<reference evidence="13" key="1">
    <citation type="submission" date="2022-07" db="EMBL/GenBank/DDBJ databases">
        <authorList>
            <person name="Xamxidin M."/>
        </authorList>
    </citation>
    <scope>NUCLEOTIDE SEQUENCE</scope>
    <source>
        <strain evidence="13">YS8-69</strain>
    </source>
</reference>
<gene>
    <name evidence="13" type="ORF">NSP04_04765</name>
</gene>
<evidence type="ECO:0000256" key="7">
    <source>
        <dbReference type="ARBA" id="ARBA00022833"/>
    </source>
</evidence>
<dbReference type="InterPro" id="IPR045863">
    <property type="entry name" value="CorA_TM1_TM2"/>
</dbReference>
<name>A0ABT1XF99_9BURK</name>
<sequence>MGIWTHLGQHDIQRLDDAPTQLPEQGFLWLDTLLDDDLVWIPTVEALLGFKLDELHLEDLANTFHPSHFDIGDGYNILIIRSLSSKPLFDDSNRLSIKTRPVFFVIAPKLLVTFRPKDSRTFAMARKFLELANTRNLDEIEHFLKFKRAPADPNELMIQLVSNLVDRFLETRIEISEQLDRWQRDLLNPRKRFQDWNALLAARNEMNRLESVAQDQRDALTDWQDDQEREGKMAASLQVNARDALEHLERVVSLTRRLGANTETAVQLHFSATAHKTNEIVTVLTMLTALFMPLTLISGIFGMNFGNMPLLENPNGFWISLGLMGLSSAISVALIVWIKGRHTLGKP</sequence>
<feature type="coiled-coil region" evidence="11">
    <location>
        <begin position="199"/>
        <end position="226"/>
    </location>
</feature>
<dbReference type="Gene3D" id="1.20.58.340">
    <property type="entry name" value="Magnesium transport protein CorA, transmembrane region"/>
    <property type="match status" value="2"/>
</dbReference>
<evidence type="ECO:0000256" key="12">
    <source>
        <dbReference type="SAM" id="Phobius"/>
    </source>
</evidence>